<keyword evidence="12 15" id="KW-0411">Iron-sulfur</keyword>
<dbReference type="GO" id="GO:0051539">
    <property type="term" value="F:4 iron, 4 sulfur cluster binding"/>
    <property type="evidence" value="ECO:0007669"/>
    <property type="project" value="UniProtKB-UniRule"/>
</dbReference>
<dbReference type="Gene3D" id="3.50.50.60">
    <property type="entry name" value="FAD/NAD(P)-binding domain"/>
    <property type="match status" value="1"/>
</dbReference>
<dbReference type="InterPro" id="IPR036188">
    <property type="entry name" value="FAD/NAD-bd_sf"/>
</dbReference>
<dbReference type="Gene3D" id="3.30.70.20">
    <property type="match status" value="1"/>
</dbReference>
<dbReference type="PRINTS" id="PR00420">
    <property type="entry name" value="RNGMNOXGNASE"/>
</dbReference>
<dbReference type="Proteomes" id="UP000011686">
    <property type="component" value="Chromosome"/>
</dbReference>
<comment type="cofactor">
    <cofactor evidence="15">
        <name>[4Fe-4S] cluster</name>
        <dbReference type="ChEBI" id="CHEBI:49883"/>
    </cofactor>
    <text evidence="15">Binds 1 [4Fe-4S] cluster.</text>
</comment>
<dbReference type="AlphaFoldDB" id="M1LWZ9"/>
<reference evidence="17 18" key="1">
    <citation type="journal article" date="2013" name="Genome Biol. Evol.">
        <title>Genome evolution and phylogenomic analysis of candidatus kinetoplastibacterium, the betaproteobacterial endosymbionts of strigomonas and angomonas.</title>
        <authorList>
            <person name="Alves J.M."/>
            <person name="Serrano M.G."/>
            <person name="Maia da Silva F."/>
            <person name="Voegtly L.J."/>
            <person name="Matveyev A.V."/>
            <person name="Teixeira M.M."/>
            <person name="Camargo E.P."/>
            <person name="Buck G.A."/>
        </authorList>
    </citation>
    <scope>NUCLEOTIDE SEQUENCE [LARGE SCALE GENOMIC DNA]</scope>
    <source>
        <strain evidence="17 18">TCC036E</strain>
    </source>
</reference>
<dbReference type="InterPro" id="IPR023753">
    <property type="entry name" value="FAD/NAD-binding_dom"/>
</dbReference>
<evidence type="ECO:0000256" key="2">
    <source>
        <dbReference type="ARBA" id="ARBA00002819"/>
    </source>
</evidence>
<dbReference type="GO" id="GO:0016020">
    <property type="term" value="C:membrane"/>
    <property type="evidence" value="ECO:0007669"/>
    <property type="project" value="UniProtKB-SubCell"/>
</dbReference>
<dbReference type="RefSeq" id="WP_015238428.1">
    <property type="nucleotide sequence ID" value="NC_020283.1"/>
</dbReference>
<comment type="subcellular location">
    <subcellularLocation>
        <location evidence="3">Membrane</location>
    </subcellularLocation>
</comment>
<dbReference type="EMBL" id="CP003804">
    <property type="protein sequence ID" value="AGF47729.1"/>
    <property type="molecule type" value="Genomic_DNA"/>
</dbReference>
<evidence type="ECO:0000256" key="15">
    <source>
        <dbReference type="RuleBase" id="RU366068"/>
    </source>
</evidence>
<keyword evidence="10 15" id="KW-0560">Oxidoreductase</keyword>
<dbReference type="GO" id="GO:0004174">
    <property type="term" value="F:electron-transferring-flavoprotein dehydrogenase activity"/>
    <property type="evidence" value="ECO:0007669"/>
    <property type="project" value="UniProtKB-UniRule"/>
</dbReference>
<dbReference type="PATRIC" id="fig|1208918.3.peg.429"/>
<accession>M1LWZ9</accession>
<evidence type="ECO:0000256" key="1">
    <source>
        <dbReference type="ARBA" id="ARBA00001974"/>
    </source>
</evidence>
<organism evidence="17 18">
    <name type="scientific">Candidatus Kinetoplastidibacterium crithidiae TCC036E</name>
    <dbReference type="NCBI Taxonomy" id="1208918"/>
    <lineage>
        <taxon>Bacteria</taxon>
        <taxon>Pseudomonadati</taxon>
        <taxon>Pseudomonadota</taxon>
        <taxon>Betaproteobacteria</taxon>
        <taxon>Candidatus Kinetoplastidibacterium</taxon>
    </lineage>
</organism>
<dbReference type="Pfam" id="PF07992">
    <property type="entry name" value="Pyr_redox_2"/>
    <property type="match status" value="1"/>
</dbReference>
<dbReference type="KEGG" id="kct:CDEE_0736"/>
<evidence type="ECO:0000256" key="6">
    <source>
        <dbReference type="ARBA" id="ARBA00022723"/>
    </source>
</evidence>
<evidence type="ECO:0000256" key="9">
    <source>
        <dbReference type="ARBA" id="ARBA00022982"/>
    </source>
</evidence>
<keyword evidence="11 15" id="KW-0408">Iron</keyword>
<keyword evidence="18" id="KW-1185">Reference proteome</keyword>
<evidence type="ECO:0000256" key="13">
    <source>
        <dbReference type="ARBA" id="ARBA00023075"/>
    </source>
</evidence>
<name>M1LWZ9_9PROT</name>
<evidence type="ECO:0000256" key="7">
    <source>
        <dbReference type="ARBA" id="ARBA00022827"/>
    </source>
</evidence>
<evidence type="ECO:0000256" key="3">
    <source>
        <dbReference type="ARBA" id="ARBA00004370"/>
    </source>
</evidence>
<keyword evidence="9 15" id="KW-0249">Electron transport</keyword>
<evidence type="ECO:0000256" key="11">
    <source>
        <dbReference type="ARBA" id="ARBA00023004"/>
    </source>
</evidence>
<dbReference type="Pfam" id="PF05187">
    <property type="entry name" value="Fer4_ETF_QO"/>
    <property type="match status" value="1"/>
</dbReference>
<keyword evidence="14" id="KW-0472">Membrane</keyword>
<dbReference type="eggNOG" id="COG2440">
    <property type="taxonomic scope" value="Bacteria"/>
</dbReference>
<comment type="catalytic activity">
    <reaction evidence="15">
        <text>a ubiquinone + reduced [electron-transfer flavoprotein] = a ubiquinol + oxidized [electron-transfer flavoprotein] + H(+)</text>
        <dbReference type="Rhea" id="RHEA:24052"/>
        <dbReference type="Rhea" id="RHEA-COMP:9565"/>
        <dbReference type="Rhea" id="RHEA-COMP:9566"/>
        <dbReference type="Rhea" id="RHEA-COMP:10685"/>
        <dbReference type="Rhea" id="RHEA-COMP:10686"/>
        <dbReference type="ChEBI" id="CHEBI:15378"/>
        <dbReference type="ChEBI" id="CHEBI:16389"/>
        <dbReference type="ChEBI" id="CHEBI:17976"/>
        <dbReference type="ChEBI" id="CHEBI:57692"/>
        <dbReference type="ChEBI" id="CHEBI:58307"/>
        <dbReference type="EC" id="1.5.5.1"/>
    </reaction>
</comment>
<dbReference type="eggNOG" id="COG0644">
    <property type="taxonomic scope" value="Bacteria"/>
</dbReference>
<dbReference type="InterPro" id="IPR007859">
    <property type="entry name" value="ETF-QO/FixX_C"/>
</dbReference>
<keyword evidence="8" id="KW-0809">Transit peptide</keyword>
<dbReference type="FunFam" id="3.30.70.20:FF:000015">
    <property type="entry name" value="Electron transfer flavoprotein-ubiquinone oxidoreductase"/>
    <property type="match status" value="1"/>
</dbReference>
<evidence type="ECO:0000256" key="10">
    <source>
        <dbReference type="ARBA" id="ARBA00023002"/>
    </source>
</evidence>
<evidence type="ECO:0000313" key="17">
    <source>
        <dbReference type="EMBL" id="AGF47729.1"/>
    </source>
</evidence>
<evidence type="ECO:0000256" key="14">
    <source>
        <dbReference type="ARBA" id="ARBA00023136"/>
    </source>
</evidence>
<protein>
    <recommendedName>
        <fullName evidence="15">Electron transfer flavoprotein-ubiquinone oxidoreductase</fullName>
        <shortName evidence="15">ETF-QO</shortName>
        <ecNumber evidence="15">1.5.5.1</ecNumber>
    </recommendedName>
</protein>
<keyword evidence="6 15" id="KW-0479">Metal-binding</keyword>
<sequence length="550" mass="62148">MSENDTINYDIVIVGGGPAGIATAIHLKQLSKKKNKELNICIIEKSAELGSHIISGAIIDIRSLEELFPDYNIANNNILSPVLNESFFYLTKNRSFKISNILIPKCLTNSNCYIVRLGHLVRWLGGKAEELGVDIFTGFTAKNILYNKNKEVCGIKTGDFGIDKYGQKSNIFQEGLKIQAKYTILAEGSRGHLGKEIIKKFKLDSLKNSQTYSIGIKENWEIESKDYSQGDVIHTIGWPLNQKASGGAFLYYLEKNILSIGMVIDLDYRNTWFSPFDEFQNYKSHKLISNILKGGKRLSYGARSITNGGLLSLPKISFPGGLLVGCEAGFLNSSRLKGVHTAIKSGMLAAETIMDSYLSSKQSINNDLIQYNSLFKKSWLHKELYLSRNFKLWNKKPKLIGCMMSFTEQMLLKEKFKFDLKNHKEDNACLNDKKNSKYIKYPKPDNILTFDKESSVQLSNTHHQKNQPIHLKIINQNIPIKTNLIQYGAPEVRYCPAGVYKFEKDNNNKFNFVIEAENCIHCKTCDIKDPTQNIIWTPPQGGEGPIYDGM</sequence>
<keyword evidence="7 15" id="KW-0274">FAD</keyword>
<dbReference type="PANTHER" id="PTHR10617">
    <property type="entry name" value="ELECTRON TRANSFER FLAVOPROTEIN-UBIQUINONE OXIDOREDUCTASE"/>
    <property type="match status" value="1"/>
</dbReference>
<dbReference type="HOGENOM" id="CLU_009667_4_0_4"/>
<evidence type="ECO:0000256" key="12">
    <source>
        <dbReference type="ARBA" id="ARBA00023014"/>
    </source>
</evidence>
<comment type="function">
    <text evidence="2 15">Accepts electrons from ETF and reduces ubiquinone.</text>
</comment>
<dbReference type="GO" id="GO:0046872">
    <property type="term" value="F:metal ion binding"/>
    <property type="evidence" value="ECO:0007669"/>
    <property type="project" value="UniProtKB-KW"/>
</dbReference>
<dbReference type="SUPFAM" id="SSF51905">
    <property type="entry name" value="FAD/NAD(P)-binding domain"/>
    <property type="match status" value="1"/>
</dbReference>
<dbReference type="SUPFAM" id="SSF54862">
    <property type="entry name" value="4Fe-4S ferredoxins"/>
    <property type="match status" value="1"/>
</dbReference>
<dbReference type="SUPFAM" id="SSF54373">
    <property type="entry name" value="FAD-linked reductases, C-terminal domain"/>
    <property type="match status" value="1"/>
</dbReference>
<gene>
    <name evidence="17" type="ORF">CDEE_0736</name>
</gene>
<dbReference type="PANTHER" id="PTHR10617:SF107">
    <property type="entry name" value="ELECTRON TRANSFER FLAVOPROTEIN-UBIQUINONE OXIDOREDUCTASE, MITOCHONDRIAL"/>
    <property type="match status" value="1"/>
</dbReference>
<keyword evidence="5 15" id="KW-0285">Flavoprotein</keyword>
<evidence type="ECO:0000256" key="8">
    <source>
        <dbReference type="ARBA" id="ARBA00022946"/>
    </source>
</evidence>
<dbReference type="Pfam" id="PF21162">
    <property type="entry name" value="ETFQO_UQ-bd"/>
    <property type="match status" value="1"/>
</dbReference>
<dbReference type="InterPro" id="IPR017896">
    <property type="entry name" value="4Fe4S_Fe-S-bd"/>
</dbReference>
<dbReference type="Gene3D" id="3.30.9.90">
    <property type="match status" value="1"/>
</dbReference>
<dbReference type="PROSITE" id="PS51379">
    <property type="entry name" value="4FE4S_FER_2"/>
    <property type="match status" value="1"/>
</dbReference>
<evidence type="ECO:0000256" key="5">
    <source>
        <dbReference type="ARBA" id="ARBA00022630"/>
    </source>
</evidence>
<feature type="domain" description="4Fe-4S ferredoxin-type" evidence="16">
    <location>
        <begin position="510"/>
        <end position="539"/>
    </location>
</feature>
<dbReference type="EC" id="1.5.5.1" evidence="15"/>
<dbReference type="InterPro" id="IPR049398">
    <property type="entry name" value="ETF-QO/FixC_UQ-bd"/>
</dbReference>
<keyword evidence="13 15" id="KW-0830">Ubiquinone</keyword>
<keyword evidence="4 15" id="KW-0813">Transport</keyword>
<dbReference type="STRING" id="1208918.CDEE_0736"/>
<proteinExistence type="predicted"/>
<dbReference type="InterPro" id="IPR040156">
    <property type="entry name" value="ETF-QO"/>
</dbReference>
<comment type="cofactor">
    <cofactor evidence="1 15">
        <name>FAD</name>
        <dbReference type="ChEBI" id="CHEBI:57692"/>
    </cofactor>
</comment>
<evidence type="ECO:0000259" key="16">
    <source>
        <dbReference type="PROSITE" id="PS51379"/>
    </source>
</evidence>
<evidence type="ECO:0000256" key="4">
    <source>
        <dbReference type="ARBA" id="ARBA00022448"/>
    </source>
</evidence>
<evidence type="ECO:0000313" key="18">
    <source>
        <dbReference type="Proteomes" id="UP000011686"/>
    </source>
</evidence>